<dbReference type="AlphaFoldDB" id="A0A7S3V6Z7"/>
<reference evidence="7" key="1">
    <citation type="submission" date="2021-01" db="EMBL/GenBank/DDBJ databases">
        <authorList>
            <person name="Corre E."/>
            <person name="Pelletier E."/>
            <person name="Niang G."/>
            <person name="Scheremetjew M."/>
            <person name="Finn R."/>
            <person name="Kale V."/>
            <person name="Holt S."/>
            <person name="Cochrane G."/>
            <person name="Meng A."/>
            <person name="Brown T."/>
            <person name="Cohen L."/>
        </authorList>
    </citation>
    <scope>NUCLEOTIDE SEQUENCE</scope>
    <source>
        <strain evidence="7">MM31A-1</strain>
    </source>
</reference>
<protein>
    <recommendedName>
        <fullName evidence="2">peptide-methionine (S)-S-oxide reductase</fullName>
        <ecNumber evidence="2">1.8.4.11</ecNumber>
    </recommendedName>
    <alternativeName>
        <fullName evidence="4">Peptide-methionine (S)-S-oxide reductase</fullName>
    </alternativeName>
</protein>
<dbReference type="InterPro" id="IPR036509">
    <property type="entry name" value="Met_Sox_Rdtase_MsrA_sf"/>
</dbReference>
<dbReference type="SUPFAM" id="SSF55068">
    <property type="entry name" value="Peptide methionine sulfoxide reductase"/>
    <property type="match status" value="1"/>
</dbReference>
<evidence type="ECO:0000256" key="5">
    <source>
        <dbReference type="SAM" id="SignalP"/>
    </source>
</evidence>
<evidence type="ECO:0000259" key="6">
    <source>
        <dbReference type="Pfam" id="PF01625"/>
    </source>
</evidence>
<evidence type="ECO:0000313" key="7">
    <source>
        <dbReference type="EMBL" id="CAE0460741.1"/>
    </source>
</evidence>
<keyword evidence="3" id="KW-0560">Oxidoreductase</keyword>
<feature type="chain" id="PRO_5030690925" description="peptide-methionine (S)-S-oxide reductase" evidence="5">
    <location>
        <begin position="25"/>
        <end position="346"/>
    </location>
</feature>
<dbReference type="EMBL" id="HBIO01007455">
    <property type="protein sequence ID" value="CAE0460741.1"/>
    <property type="molecule type" value="Transcribed_RNA"/>
</dbReference>
<name>A0A7S3V6Z7_9STRA</name>
<dbReference type="Gene3D" id="3.30.1060.10">
    <property type="entry name" value="Peptide methionine sulphoxide reductase MsrA"/>
    <property type="match status" value="1"/>
</dbReference>
<sequence length="346" mass="37009">MTKSIGLQLLLSSLFFSAANLSNAFTTAGPSCLSHRRIATNDFFARNQLSSSVTMAARCENENGADVESSSDEMNSNSNAMRQLQSRRKFANVGLLSTLASLTFALDGANAQDEIEAAVSASVVDEDPLINVYFGCGCFWHVQHEFVMAEKKILGRSDDQITARTGYAGGIAGSKDGKVCYHNAGNVADYGKLGHAEVVGLTIPKSKFYDFAVEYFKLFDASGNRPDQSGDRGTEYRSLVGIPGGAKGEYAKLLIDASIATGDKLDFGIGKGDDKDLRKTSFVMDNTGAKGFPFYVAEQYHQFHDGFNLNENYPGSYNKLAATFAKGGEDFGSCPNGSLGLGIGGL</sequence>
<comment type="similarity">
    <text evidence="1">Belongs to the MsrA Met sulfoxide reductase family.</text>
</comment>
<evidence type="ECO:0000256" key="2">
    <source>
        <dbReference type="ARBA" id="ARBA00012502"/>
    </source>
</evidence>
<feature type="signal peptide" evidence="5">
    <location>
        <begin position="1"/>
        <end position="24"/>
    </location>
</feature>
<dbReference type="EC" id="1.8.4.11" evidence="2"/>
<dbReference type="GO" id="GO:0008113">
    <property type="term" value="F:peptide-methionine (S)-S-oxide reductase activity"/>
    <property type="evidence" value="ECO:0007669"/>
    <property type="project" value="UniProtKB-EC"/>
</dbReference>
<keyword evidence="5" id="KW-0732">Signal</keyword>
<accession>A0A7S3V6Z7</accession>
<gene>
    <name evidence="7" type="ORF">CDEB00056_LOCUS5582</name>
</gene>
<evidence type="ECO:0000256" key="3">
    <source>
        <dbReference type="ARBA" id="ARBA00023002"/>
    </source>
</evidence>
<evidence type="ECO:0000256" key="4">
    <source>
        <dbReference type="ARBA" id="ARBA00030643"/>
    </source>
</evidence>
<organism evidence="7">
    <name type="scientific">Chaetoceros debilis</name>
    <dbReference type="NCBI Taxonomy" id="122233"/>
    <lineage>
        <taxon>Eukaryota</taxon>
        <taxon>Sar</taxon>
        <taxon>Stramenopiles</taxon>
        <taxon>Ochrophyta</taxon>
        <taxon>Bacillariophyta</taxon>
        <taxon>Coscinodiscophyceae</taxon>
        <taxon>Chaetocerotophycidae</taxon>
        <taxon>Chaetocerotales</taxon>
        <taxon>Chaetocerotaceae</taxon>
        <taxon>Chaetoceros</taxon>
    </lineage>
</organism>
<dbReference type="InterPro" id="IPR002569">
    <property type="entry name" value="Met_Sox_Rdtase_MsrA_dom"/>
</dbReference>
<proteinExistence type="inferred from homology"/>
<dbReference type="Pfam" id="PF01625">
    <property type="entry name" value="PMSR"/>
    <property type="match status" value="1"/>
</dbReference>
<feature type="domain" description="Peptide methionine sulphoxide reductase MsrA" evidence="6">
    <location>
        <begin position="132"/>
        <end position="302"/>
    </location>
</feature>
<evidence type="ECO:0000256" key="1">
    <source>
        <dbReference type="ARBA" id="ARBA00005591"/>
    </source>
</evidence>